<comment type="caution">
    <text evidence="1">The sequence shown here is derived from an EMBL/GenBank/DDBJ whole genome shotgun (WGS) entry which is preliminary data.</text>
</comment>
<protein>
    <submittedName>
        <fullName evidence="1">Uncharacterized protein</fullName>
    </submittedName>
</protein>
<gene>
    <name evidence="1" type="ORF">POCTA_138.1.T0170007</name>
</gene>
<evidence type="ECO:0000313" key="2">
    <source>
        <dbReference type="Proteomes" id="UP000683925"/>
    </source>
</evidence>
<dbReference type="EMBL" id="CAJJDP010000017">
    <property type="protein sequence ID" value="CAD8145012.1"/>
    <property type="molecule type" value="Genomic_DNA"/>
</dbReference>
<reference evidence="1" key="1">
    <citation type="submission" date="2021-01" db="EMBL/GenBank/DDBJ databases">
        <authorList>
            <consortium name="Genoscope - CEA"/>
            <person name="William W."/>
        </authorList>
    </citation>
    <scope>NUCLEOTIDE SEQUENCE</scope>
</reference>
<dbReference type="Proteomes" id="UP000683925">
    <property type="component" value="Unassembled WGS sequence"/>
</dbReference>
<sequence>MKIDLDQQMYQFPSINLYLDKLSKYKKENLSKYQGGFISGQSTYVNIEKSLTLSMHTIKKIKQNQNLFILESAYNTINRPKIIQNSTIRYVLRRMRQIFSKICTVMYNIRILWLKKMLVFKCSCLRLAYISSTIQYLIRLVSQKIIIKSPLIKLQNFAYADDLLFQINLMKTKQLLDIIEQEVLSGIQISANKSLEQCIQKIIINTLNNQIKDILQ</sequence>
<name>A0A8S1T2S3_PAROT</name>
<evidence type="ECO:0000313" key="1">
    <source>
        <dbReference type="EMBL" id="CAD8145012.1"/>
    </source>
</evidence>
<accession>A0A8S1T2S3</accession>
<dbReference type="AlphaFoldDB" id="A0A8S1T2S3"/>
<keyword evidence="2" id="KW-1185">Reference proteome</keyword>
<proteinExistence type="predicted"/>
<organism evidence="1 2">
    <name type="scientific">Paramecium octaurelia</name>
    <dbReference type="NCBI Taxonomy" id="43137"/>
    <lineage>
        <taxon>Eukaryota</taxon>
        <taxon>Sar</taxon>
        <taxon>Alveolata</taxon>
        <taxon>Ciliophora</taxon>
        <taxon>Intramacronucleata</taxon>
        <taxon>Oligohymenophorea</taxon>
        <taxon>Peniculida</taxon>
        <taxon>Parameciidae</taxon>
        <taxon>Paramecium</taxon>
    </lineage>
</organism>